<dbReference type="Gene3D" id="1.25.40.10">
    <property type="entry name" value="Tetratricopeptide repeat domain"/>
    <property type="match status" value="1"/>
</dbReference>
<protein>
    <submittedName>
        <fullName evidence="1">Tetratricopeptide repeat protein</fullName>
    </submittedName>
</protein>
<dbReference type="PANTHER" id="PTHR47691:SF3">
    <property type="entry name" value="HTH-TYPE TRANSCRIPTIONAL REGULATOR RV0890C-RELATED"/>
    <property type="match status" value="1"/>
</dbReference>
<organism evidence="1 2">
    <name type="scientific">Kibdelosporangium lantanae</name>
    <dbReference type="NCBI Taxonomy" id="1497396"/>
    <lineage>
        <taxon>Bacteria</taxon>
        <taxon>Bacillati</taxon>
        <taxon>Actinomycetota</taxon>
        <taxon>Actinomycetes</taxon>
        <taxon>Pseudonocardiales</taxon>
        <taxon>Pseudonocardiaceae</taxon>
        <taxon>Kibdelosporangium</taxon>
    </lineage>
</organism>
<dbReference type="Pfam" id="PF13424">
    <property type="entry name" value="TPR_12"/>
    <property type="match status" value="1"/>
</dbReference>
<keyword evidence="2" id="KW-1185">Reference proteome</keyword>
<dbReference type="EMBL" id="JBHTIS010000389">
    <property type="protein sequence ID" value="MFD1045722.1"/>
    <property type="molecule type" value="Genomic_DNA"/>
</dbReference>
<evidence type="ECO:0000313" key="2">
    <source>
        <dbReference type="Proteomes" id="UP001597045"/>
    </source>
</evidence>
<dbReference type="PANTHER" id="PTHR47691">
    <property type="entry name" value="REGULATOR-RELATED"/>
    <property type="match status" value="1"/>
</dbReference>
<evidence type="ECO:0000313" key="1">
    <source>
        <dbReference type="EMBL" id="MFD1045722.1"/>
    </source>
</evidence>
<gene>
    <name evidence="1" type="ORF">ACFQ1S_09160</name>
</gene>
<feature type="non-terminal residue" evidence="1">
    <location>
        <position position="1"/>
    </location>
</feature>
<reference evidence="2" key="1">
    <citation type="journal article" date="2019" name="Int. J. Syst. Evol. Microbiol.">
        <title>The Global Catalogue of Microorganisms (GCM) 10K type strain sequencing project: providing services to taxonomists for standard genome sequencing and annotation.</title>
        <authorList>
            <consortium name="The Broad Institute Genomics Platform"/>
            <consortium name="The Broad Institute Genome Sequencing Center for Infectious Disease"/>
            <person name="Wu L."/>
            <person name="Ma J."/>
        </authorList>
    </citation>
    <scope>NUCLEOTIDE SEQUENCE [LARGE SCALE GENOMIC DNA]</scope>
    <source>
        <strain evidence="2">JCM 31486</strain>
    </source>
</reference>
<proteinExistence type="predicted"/>
<accession>A0ABW3M519</accession>
<name>A0ABW3M519_9PSEU</name>
<dbReference type="InterPro" id="IPR011990">
    <property type="entry name" value="TPR-like_helical_dom_sf"/>
</dbReference>
<comment type="caution">
    <text evidence="1">The sequence shown here is derived from an EMBL/GenBank/DDBJ whole genome shotgun (WGS) entry which is preliminary data.</text>
</comment>
<dbReference type="InterPro" id="IPR019734">
    <property type="entry name" value="TPR_rpt"/>
</dbReference>
<dbReference type="SUPFAM" id="SSF48452">
    <property type="entry name" value="TPR-like"/>
    <property type="match status" value="1"/>
</dbReference>
<dbReference type="SMART" id="SM00028">
    <property type="entry name" value="TPR"/>
    <property type="match status" value="4"/>
</dbReference>
<sequence length="464" mass="50918">AIVAARAETYPDVSLSAIAAELVSGLDALSHDETRGVRAVFSWSYKALRPVAARLFRLLSYHWGPDISAAACASLLGTPAREARTALAELSRTRLVTEHVPGRFLLHDLVRAYGMELSQDLDTHEDRTAAVRRMLDHYLQSAQAANILLHAHQTTELPSVQPGVTPERPTDFAAATRWLSADYRVVMMAVEQAVELGDTRTAWQLALTLQSYQHHHALLQDWAKVQRFALTAAREAGDTLGQVRTERSLAGAYFMLGDGETALRHLSNTKRLVDELGMPAESAYLERNLGEIMSGNSPDIPADHEAAIIHYGRAIELYEEMGHEQGVAYALEGLARSRSILGDHETAVTLLHRALDLHQKIGEPVGEGYVYAELASVDLRLGRLDEAEALLTKAIDLHIHGQHRMMQVDDLTLLGDVRMARGDLPAARSAWEEALTVATESGAMGKAAELQERLDQSDRDQAAS</sequence>
<dbReference type="Proteomes" id="UP001597045">
    <property type="component" value="Unassembled WGS sequence"/>
</dbReference>